<reference evidence="2 3" key="1">
    <citation type="journal article" date="2015" name="Sci. Rep.">
        <title>The power of single molecule real-time sequencing technology in the de novo assembly of a eukaryotic genome.</title>
        <authorList>
            <person name="Sakai H."/>
            <person name="Naito K."/>
            <person name="Ogiso-Tanaka E."/>
            <person name="Takahashi Y."/>
            <person name="Iseki K."/>
            <person name="Muto C."/>
            <person name="Satou K."/>
            <person name="Teruya K."/>
            <person name="Shiroma A."/>
            <person name="Shimoji M."/>
            <person name="Hirano T."/>
            <person name="Itoh T."/>
            <person name="Kaga A."/>
            <person name="Tomooka N."/>
        </authorList>
    </citation>
    <scope>NUCLEOTIDE SEQUENCE [LARGE SCALE GENOMIC DNA]</scope>
    <source>
        <strain evidence="3">cv. Shumari</strain>
    </source>
</reference>
<protein>
    <submittedName>
        <fullName evidence="2">Uncharacterized protein</fullName>
    </submittedName>
</protein>
<gene>
    <name evidence="2" type="primary">Vigan.01G438800</name>
    <name evidence="2" type="ORF">VIGAN_01438800</name>
</gene>
<dbReference type="EMBL" id="AP015034">
    <property type="protein sequence ID" value="BAT76394.1"/>
    <property type="molecule type" value="Genomic_DNA"/>
</dbReference>
<feature type="non-terminal residue" evidence="2">
    <location>
        <position position="1"/>
    </location>
</feature>
<dbReference type="Proteomes" id="UP000291084">
    <property type="component" value="Chromosome 1"/>
</dbReference>
<name>A0A0S3R7G3_PHAAN</name>
<organism evidence="2 3">
    <name type="scientific">Vigna angularis var. angularis</name>
    <dbReference type="NCBI Taxonomy" id="157739"/>
    <lineage>
        <taxon>Eukaryota</taxon>
        <taxon>Viridiplantae</taxon>
        <taxon>Streptophyta</taxon>
        <taxon>Embryophyta</taxon>
        <taxon>Tracheophyta</taxon>
        <taxon>Spermatophyta</taxon>
        <taxon>Magnoliopsida</taxon>
        <taxon>eudicotyledons</taxon>
        <taxon>Gunneridae</taxon>
        <taxon>Pentapetalae</taxon>
        <taxon>rosids</taxon>
        <taxon>fabids</taxon>
        <taxon>Fabales</taxon>
        <taxon>Fabaceae</taxon>
        <taxon>Papilionoideae</taxon>
        <taxon>50 kb inversion clade</taxon>
        <taxon>NPAAA clade</taxon>
        <taxon>indigoferoid/millettioid clade</taxon>
        <taxon>Phaseoleae</taxon>
        <taxon>Vigna</taxon>
    </lineage>
</organism>
<keyword evidence="1" id="KW-0732">Signal</keyword>
<evidence type="ECO:0000256" key="1">
    <source>
        <dbReference type="SAM" id="SignalP"/>
    </source>
</evidence>
<proteinExistence type="predicted"/>
<evidence type="ECO:0000313" key="2">
    <source>
        <dbReference type="EMBL" id="BAT76394.1"/>
    </source>
</evidence>
<feature type="signal peptide" evidence="1">
    <location>
        <begin position="1"/>
        <end position="27"/>
    </location>
</feature>
<feature type="chain" id="PRO_5006616826" evidence="1">
    <location>
        <begin position="28"/>
        <end position="74"/>
    </location>
</feature>
<accession>A0A0S3R7G3</accession>
<keyword evidence="3" id="KW-1185">Reference proteome</keyword>
<sequence>PNSSLHIYTSCYLLFSTLLLAPHSIQSINNFDLFFRVSTGMAVLATRHIIHIQTRTKLRGAVKRGLHKSLLQTQ</sequence>
<dbReference type="AlphaFoldDB" id="A0A0S3R7G3"/>
<evidence type="ECO:0000313" key="3">
    <source>
        <dbReference type="Proteomes" id="UP000291084"/>
    </source>
</evidence>